<dbReference type="InterPro" id="IPR036322">
    <property type="entry name" value="WD40_repeat_dom_sf"/>
</dbReference>
<keyword evidence="3" id="KW-0677">Repeat</keyword>
<keyword evidence="1" id="KW-0853">WD repeat</keyword>
<dbReference type="InterPro" id="IPR033010">
    <property type="entry name" value="Cdc20/Fizzy"/>
</dbReference>
<protein>
    <submittedName>
        <fullName evidence="7">Uncharacterized protein</fullName>
    </submittedName>
</protein>
<keyword evidence="2" id="KW-0132">Cell division</keyword>
<evidence type="ECO:0000256" key="5">
    <source>
        <dbReference type="ARBA" id="ARBA00023306"/>
    </source>
</evidence>
<organism evidence="7">
    <name type="scientific">Menopon gallinae</name>
    <name type="common">poultry shaft louse</name>
    <dbReference type="NCBI Taxonomy" id="328185"/>
    <lineage>
        <taxon>Eukaryota</taxon>
        <taxon>Metazoa</taxon>
        <taxon>Ecdysozoa</taxon>
        <taxon>Arthropoda</taxon>
        <taxon>Hexapoda</taxon>
        <taxon>Insecta</taxon>
        <taxon>Pterygota</taxon>
        <taxon>Neoptera</taxon>
        <taxon>Paraneoptera</taxon>
        <taxon>Psocodea</taxon>
        <taxon>Troctomorpha</taxon>
        <taxon>Phthiraptera</taxon>
        <taxon>Amblycera</taxon>
        <taxon>Menoponidae</taxon>
        <taxon>Menopon</taxon>
    </lineage>
</organism>
<dbReference type="GO" id="GO:1905786">
    <property type="term" value="P:positive regulation of anaphase-promoting complex-dependent catabolic process"/>
    <property type="evidence" value="ECO:0007669"/>
    <property type="project" value="TreeGrafter"/>
</dbReference>
<dbReference type="AlphaFoldDB" id="A0AAW2I1Z0"/>
<comment type="caution">
    <text evidence="7">The sequence shown here is derived from an EMBL/GenBank/DDBJ whole genome shotgun (WGS) entry which is preliminary data.</text>
</comment>
<feature type="region of interest" description="Disordered" evidence="6">
    <location>
        <begin position="40"/>
        <end position="96"/>
    </location>
</feature>
<dbReference type="GO" id="GO:1990757">
    <property type="term" value="F:ubiquitin ligase activator activity"/>
    <property type="evidence" value="ECO:0007669"/>
    <property type="project" value="TreeGrafter"/>
</dbReference>
<reference evidence="7" key="1">
    <citation type="journal article" date="2024" name="Gigascience">
        <title>Chromosome-level genome of the poultry shaft louse Menopon gallinae provides insight into the host-switching and adaptive evolution of parasitic lice.</title>
        <authorList>
            <person name="Xu Y."/>
            <person name="Ma L."/>
            <person name="Liu S."/>
            <person name="Liang Y."/>
            <person name="Liu Q."/>
            <person name="He Z."/>
            <person name="Tian L."/>
            <person name="Duan Y."/>
            <person name="Cai W."/>
            <person name="Li H."/>
            <person name="Song F."/>
        </authorList>
    </citation>
    <scope>NUCLEOTIDE SEQUENCE</scope>
    <source>
        <strain evidence="7">Cailab_2023a</strain>
    </source>
</reference>
<dbReference type="EMBL" id="JARGDH010000002">
    <property type="protein sequence ID" value="KAL0275948.1"/>
    <property type="molecule type" value="Genomic_DNA"/>
</dbReference>
<evidence type="ECO:0000256" key="1">
    <source>
        <dbReference type="ARBA" id="ARBA00022574"/>
    </source>
</evidence>
<dbReference type="GO" id="GO:0031145">
    <property type="term" value="P:anaphase-promoting complex-dependent catabolic process"/>
    <property type="evidence" value="ECO:0007669"/>
    <property type="project" value="TreeGrafter"/>
</dbReference>
<evidence type="ECO:0000256" key="4">
    <source>
        <dbReference type="ARBA" id="ARBA00022776"/>
    </source>
</evidence>
<dbReference type="PANTHER" id="PTHR19918:SF8">
    <property type="entry name" value="FI02843P"/>
    <property type="match status" value="1"/>
</dbReference>
<keyword evidence="5" id="KW-0131">Cell cycle</keyword>
<dbReference type="PANTHER" id="PTHR19918">
    <property type="entry name" value="CELL DIVISION CYCLE 20 CDC20 FIZZY -RELATED"/>
    <property type="match status" value="1"/>
</dbReference>
<name>A0AAW2I1Z0_9NEOP</name>
<evidence type="ECO:0000256" key="3">
    <source>
        <dbReference type="ARBA" id="ARBA00022737"/>
    </source>
</evidence>
<dbReference type="GO" id="GO:0051301">
    <property type="term" value="P:cell division"/>
    <property type="evidence" value="ECO:0007669"/>
    <property type="project" value="UniProtKB-KW"/>
</dbReference>
<sequence>MIRSSMANFNLINDLNRKLTLDDAGAKSCRQKKILEASNSSMNKSINSSKLSSSVSNVSVKTPGKRTVLGNKKTPAKSPGCKSNPVTPGHQGGGDRFIPHRSASNFDFGHFLMNKSSVEENSDEAISPKKEIQKIMSETIHGGDVNNMRILSYQNKAPAPPEGYINPLRVMYSQSKSSSAIKSSSRYIPQSPERILDAPDIVDDYYLNLIDWSCSNIMAVALANCVYLWNAGTGAIEELLELEGNDYVTSVAWIQEGNYLAVGTFTGVTQLWDCNEMKRLRTMDGHPCKSVQSFLESVHIIEWK</sequence>
<dbReference type="Gene3D" id="2.130.10.10">
    <property type="entry name" value="YVTN repeat-like/Quinoprotein amine dehydrogenase"/>
    <property type="match status" value="1"/>
</dbReference>
<evidence type="ECO:0000313" key="7">
    <source>
        <dbReference type="EMBL" id="KAL0275948.1"/>
    </source>
</evidence>
<evidence type="ECO:0000256" key="6">
    <source>
        <dbReference type="SAM" id="MobiDB-lite"/>
    </source>
</evidence>
<evidence type="ECO:0000256" key="2">
    <source>
        <dbReference type="ARBA" id="ARBA00022618"/>
    </source>
</evidence>
<dbReference type="SUPFAM" id="SSF50978">
    <property type="entry name" value="WD40 repeat-like"/>
    <property type="match status" value="1"/>
</dbReference>
<proteinExistence type="predicted"/>
<gene>
    <name evidence="7" type="ORF">PYX00_003650</name>
</gene>
<dbReference type="GO" id="GO:0005680">
    <property type="term" value="C:anaphase-promoting complex"/>
    <property type="evidence" value="ECO:0007669"/>
    <property type="project" value="TreeGrafter"/>
</dbReference>
<dbReference type="GO" id="GO:0010997">
    <property type="term" value="F:anaphase-promoting complex binding"/>
    <property type="evidence" value="ECO:0007669"/>
    <property type="project" value="InterPro"/>
</dbReference>
<feature type="compositionally biased region" description="Low complexity" evidence="6">
    <location>
        <begin position="40"/>
        <end position="61"/>
    </location>
</feature>
<keyword evidence="4" id="KW-0498">Mitosis</keyword>
<dbReference type="InterPro" id="IPR015943">
    <property type="entry name" value="WD40/YVTN_repeat-like_dom_sf"/>
</dbReference>
<accession>A0AAW2I1Z0</accession>